<accession>A0A644YX76</accession>
<sequence>MTDTAELRKIINESGFKYKFIAKSLGLTYYGLQRKIDNESEFKASEISALCRILNINSAKEKETIFLKN</sequence>
<dbReference type="Pfam" id="PF13443">
    <property type="entry name" value="HTH_26"/>
    <property type="match status" value="1"/>
</dbReference>
<dbReference type="AlphaFoldDB" id="A0A644YX76"/>
<organism evidence="2">
    <name type="scientific">bioreactor metagenome</name>
    <dbReference type="NCBI Taxonomy" id="1076179"/>
    <lineage>
        <taxon>unclassified sequences</taxon>
        <taxon>metagenomes</taxon>
        <taxon>ecological metagenomes</taxon>
    </lineage>
</organism>
<evidence type="ECO:0000259" key="1">
    <source>
        <dbReference type="Pfam" id="PF13443"/>
    </source>
</evidence>
<proteinExistence type="predicted"/>
<comment type="caution">
    <text evidence="2">The sequence shown here is derived from an EMBL/GenBank/DDBJ whole genome shotgun (WGS) entry which is preliminary data.</text>
</comment>
<dbReference type="EMBL" id="VSSQ01006365">
    <property type="protein sequence ID" value="MPM32451.1"/>
    <property type="molecule type" value="Genomic_DNA"/>
</dbReference>
<reference evidence="2" key="1">
    <citation type="submission" date="2019-08" db="EMBL/GenBank/DDBJ databases">
        <authorList>
            <person name="Kucharzyk K."/>
            <person name="Murdoch R.W."/>
            <person name="Higgins S."/>
            <person name="Loffler F."/>
        </authorList>
    </citation>
    <scope>NUCLEOTIDE SEQUENCE</scope>
</reference>
<protein>
    <recommendedName>
        <fullName evidence="1">HTH cro/C1-type domain-containing protein</fullName>
    </recommendedName>
</protein>
<name>A0A644YX76_9ZZZZ</name>
<feature type="domain" description="HTH cro/C1-type" evidence="1">
    <location>
        <begin position="7"/>
        <end position="57"/>
    </location>
</feature>
<evidence type="ECO:0000313" key="2">
    <source>
        <dbReference type="EMBL" id="MPM32451.1"/>
    </source>
</evidence>
<dbReference type="InterPro" id="IPR001387">
    <property type="entry name" value="Cro/C1-type_HTH"/>
</dbReference>
<gene>
    <name evidence="2" type="ORF">SDC9_79013</name>
</gene>